<keyword evidence="4" id="KW-0804">Transcription</keyword>
<dbReference type="OrthoDB" id="9811588at2"/>
<evidence type="ECO:0000259" key="5">
    <source>
        <dbReference type="PROSITE" id="PS50931"/>
    </source>
</evidence>
<dbReference type="Pfam" id="PF03466">
    <property type="entry name" value="LysR_substrate"/>
    <property type="match status" value="1"/>
</dbReference>
<sequence length="298" mass="32211">MDIRSLACFVAVAEDLHFRRAAERLHITQPALSQRIRTLEHEVGAALLERDRRHVQLTAAGAAFLEPARTAVANAAQAKAQALRAVRGEVGRLRLGFTVIAFYSALPEAVRLYRNRFPDVAVELAEMNSPTLERSLAAGEIDLGILHPPIETPGLSVRALRSERLMLALPEHHVLAAQQTISVRDLDRQPFLMAPREIGPSIHDRTVALFRNEGISPHIVQYVTPMTTLVGLAAAGTGVGFVTEGMANAGRPGVAFRPVSPAAPSLPVAAAWAGSLPSVTAERFFEVVASLEPELDER</sequence>
<dbReference type="Pfam" id="PF00126">
    <property type="entry name" value="HTH_1"/>
    <property type="match status" value="1"/>
</dbReference>
<protein>
    <submittedName>
        <fullName evidence="6">Transcriptional regulator, LysR family</fullName>
    </submittedName>
</protein>
<dbReference type="PRINTS" id="PR00039">
    <property type="entry name" value="HTHLYSR"/>
</dbReference>
<dbReference type="CDD" id="cd08414">
    <property type="entry name" value="PBP2_LTTR_aromatics_like"/>
    <property type="match status" value="1"/>
</dbReference>
<accession>Q11KU6</accession>
<dbReference type="InterPro" id="IPR036390">
    <property type="entry name" value="WH_DNA-bd_sf"/>
</dbReference>
<dbReference type="InterPro" id="IPR000847">
    <property type="entry name" value="LysR_HTH_N"/>
</dbReference>
<evidence type="ECO:0000256" key="2">
    <source>
        <dbReference type="ARBA" id="ARBA00023015"/>
    </source>
</evidence>
<dbReference type="SUPFAM" id="SSF53850">
    <property type="entry name" value="Periplasmic binding protein-like II"/>
    <property type="match status" value="1"/>
</dbReference>
<keyword evidence="3" id="KW-0238">DNA-binding</keyword>
<proteinExistence type="inferred from homology"/>
<dbReference type="PROSITE" id="PS50931">
    <property type="entry name" value="HTH_LYSR"/>
    <property type="match status" value="1"/>
</dbReference>
<dbReference type="EMBL" id="CP000390">
    <property type="protein sequence ID" value="ABG61979.1"/>
    <property type="molecule type" value="Genomic_DNA"/>
</dbReference>
<organism evidence="6">
    <name type="scientific">Chelativorans sp. (strain BNC1)</name>
    <dbReference type="NCBI Taxonomy" id="266779"/>
    <lineage>
        <taxon>Bacteria</taxon>
        <taxon>Pseudomonadati</taxon>
        <taxon>Pseudomonadota</taxon>
        <taxon>Alphaproteobacteria</taxon>
        <taxon>Hyphomicrobiales</taxon>
        <taxon>Phyllobacteriaceae</taxon>
        <taxon>Chelativorans</taxon>
    </lineage>
</organism>
<dbReference type="STRING" id="266779.Meso_0578"/>
<dbReference type="PANTHER" id="PTHR30346:SF0">
    <property type="entry name" value="HCA OPERON TRANSCRIPTIONAL ACTIVATOR HCAR"/>
    <property type="match status" value="1"/>
</dbReference>
<dbReference type="AlphaFoldDB" id="Q11KU6"/>
<reference evidence="6" key="1">
    <citation type="submission" date="2006-06" db="EMBL/GenBank/DDBJ databases">
        <title>Complete sequence of chromosome of Chelativorans sp. BNC1.</title>
        <authorList>
            <consortium name="US DOE Joint Genome Institute"/>
            <person name="Copeland A."/>
            <person name="Lucas S."/>
            <person name="Lapidus A."/>
            <person name="Barry K."/>
            <person name="Detter J.C."/>
            <person name="Glavina del Rio T."/>
            <person name="Hammon N."/>
            <person name="Israni S."/>
            <person name="Dalin E."/>
            <person name="Tice H."/>
            <person name="Pitluck S."/>
            <person name="Chertkov O."/>
            <person name="Brettin T."/>
            <person name="Bruce D."/>
            <person name="Han C."/>
            <person name="Tapia R."/>
            <person name="Gilna P."/>
            <person name="Schmutz J."/>
            <person name="Larimer F."/>
            <person name="Land M."/>
            <person name="Hauser L."/>
            <person name="Kyrpides N."/>
            <person name="Mikhailova N."/>
            <person name="Richardson P."/>
        </authorList>
    </citation>
    <scope>NUCLEOTIDE SEQUENCE</scope>
    <source>
        <strain evidence="6">BNC1</strain>
    </source>
</reference>
<dbReference type="GO" id="GO:0032993">
    <property type="term" value="C:protein-DNA complex"/>
    <property type="evidence" value="ECO:0007669"/>
    <property type="project" value="TreeGrafter"/>
</dbReference>
<dbReference type="GO" id="GO:0003677">
    <property type="term" value="F:DNA binding"/>
    <property type="evidence" value="ECO:0007669"/>
    <property type="project" value="UniProtKB-KW"/>
</dbReference>
<dbReference type="eggNOG" id="COG0583">
    <property type="taxonomic scope" value="Bacteria"/>
</dbReference>
<keyword evidence="2" id="KW-0805">Transcription regulation</keyword>
<dbReference type="GO" id="GO:0003700">
    <property type="term" value="F:DNA-binding transcription factor activity"/>
    <property type="evidence" value="ECO:0007669"/>
    <property type="project" value="InterPro"/>
</dbReference>
<dbReference type="InterPro" id="IPR005119">
    <property type="entry name" value="LysR_subst-bd"/>
</dbReference>
<evidence type="ECO:0000256" key="4">
    <source>
        <dbReference type="ARBA" id="ARBA00023163"/>
    </source>
</evidence>
<comment type="similarity">
    <text evidence="1">Belongs to the LysR transcriptional regulatory family.</text>
</comment>
<evidence type="ECO:0000313" key="6">
    <source>
        <dbReference type="EMBL" id="ABG61979.1"/>
    </source>
</evidence>
<dbReference type="SUPFAM" id="SSF46785">
    <property type="entry name" value="Winged helix' DNA-binding domain"/>
    <property type="match status" value="1"/>
</dbReference>
<dbReference type="Gene3D" id="1.10.10.10">
    <property type="entry name" value="Winged helix-like DNA-binding domain superfamily/Winged helix DNA-binding domain"/>
    <property type="match status" value="1"/>
</dbReference>
<evidence type="ECO:0000256" key="3">
    <source>
        <dbReference type="ARBA" id="ARBA00023125"/>
    </source>
</evidence>
<dbReference type="KEGG" id="mes:Meso_0578"/>
<gene>
    <name evidence="6" type="ordered locus">Meso_0578</name>
</gene>
<dbReference type="InterPro" id="IPR036388">
    <property type="entry name" value="WH-like_DNA-bd_sf"/>
</dbReference>
<evidence type="ECO:0000256" key="1">
    <source>
        <dbReference type="ARBA" id="ARBA00009437"/>
    </source>
</evidence>
<dbReference type="HOGENOM" id="CLU_039613_6_4_5"/>
<feature type="domain" description="HTH lysR-type" evidence="5">
    <location>
        <begin position="1"/>
        <end position="58"/>
    </location>
</feature>
<dbReference type="Gene3D" id="3.40.190.10">
    <property type="entry name" value="Periplasmic binding protein-like II"/>
    <property type="match status" value="2"/>
</dbReference>
<dbReference type="FunFam" id="1.10.10.10:FF:000001">
    <property type="entry name" value="LysR family transcriptional regulator"/>
    <property type="match status" value="1"/>
</dbReference>
<name>Q11KU6_CHESB</name>
<dbReference type="PANTHER" id="PTHR30346">
    <property type="entry name" value="TRANSCRIPTIONAL DUAL REGULATOR HCAR-RELATED"/>
    <property type="match status" value="1"/>
</dbReference>